<dbReference type="Proteomes" id="UP000469125">
    <property type="component" value="Unassembled WGS sequence"/>
</dbReference>
<accession>A0A6N8FR57</accession>
<dbReference type="PRINTS" id="PR00037">
    <property type="entry name" value="HTHLACR"/>
</dbReference>
<keyword evidence="2" id="KW-0238">DNA-binding</keyword>
<dbReference type="InterPro" id="IPR036390">
    <property type="entry name" value="WH_DNA-bd_sf"/>
</dbReference>
<dbReference type="Gene3D" id="3.30.70.2050">
    <property type="match status" value="1"/>
</dbReference>
<dbReference type="PROSITE" id="PS00894">
    <property type="entry name" value="HTH_DEOR_1"/>
    <property type="match status" value="1"/>
</dbReference>
<organism evidence="5 6">
    <name type="scientific">Ornithinibacillus caprae</name>
    <dbReference type="NCBI Taxonomy" id="2678566"/>
    <lineage>
        <taxon>Bacteria</taxon>
        <taxon>Bacillati</taxon>
        <taxon>Bacillota</taxon>
        <taxon>Bacilli</taxon>
        <taxon>Bacillales</taxon>
        <taxon>Bacillaceae</taxon>
        <taxon>Ornithinibacillus</taxon>
    </lineage>
</organism>
<dbReference type="GO" id="GO:0003700">
    <property type="term" value="F:DNA-binding transcription factor activity"/>
    <property type="evidence" value="ECO:0007669"/>
    <property type="project" value="InterPro"/>
</dbReference>
<dbReference type="InterPro" id="IPR008719">
    <property type="entry name" value="N2O_reductase_NosL"/>
</dbReference>
<keyword evidence="1" id="KW-0805">Transcription regulation</keyword>
<dbReference type="InterPro" id="IPR036388">
    <property type="entry name" value="WH-like_DNA-bd_sf"/>
</dbReference>
<dbReference type="SMART" id="SM00420">
    <property type="entry name" value="HTH_DEOR"/>
    <property type="match status" value="1"/>
</dbReference>
<dbReference type="InterPro" id="IPR018356">
    <property type="entry name" value="Tscrpt_reg_HTH_DeoR_CS"/>
</dbReference>
<dbReference type="GO" id="GO:0003677">
    <property type="term" value="F:DNA binding"/>
    <property type="evidence" value="ECO:0007669"/>
    <property type="project" value="UniProtKB-KW"/>
</dbReference>
<evidence type="ECO:0000313" key="5">
    <source>
        <dbReference type="EMBL" id="MUK90208.1"/>
    </source>
</evidence>
<dbReference type="RefSeq" id="WP_155670821.1">
    <property type="nucleotide sequence ID" value="NZ_WOCA01000018.1"/>
</dbReference>
<evidence type="ECO:0000256" key="3">
    <source>
        <dbReference type="ARBA" id="ARBA00023163"/>
    </source>
</evidence>
<protein>
    <submittedName>
        <fullName evidence="5">DeoR family transcriptional regulator</fullName>
    </submittedName>
</protein>
<dbReference type="Pfam" id="PF08220">
    <property type="entry name" value="HTH_DeoR"/>
    <property type="match status" value="1"/>
</dbReference>
<dbReference type="AlphaFoldDB" id="A0A6N8FR57"/>
<keyword evidence="3" id="KW-0804">Transcription</keyword>
<keyword evidence="6" id="KW-1185">Reference proteome</keyword>
<dbReference type="PANTHER" id="PTHR41247">
    <property type="entry name" value="HTH-TYPE TRANSCRIPTIONAL REPRESSOR YCNK"/>
    <property type="match status" value="1"/>
</dbReference>
<dbReference type="EMBL" id="WOCA01000018">
    <property type="protein sequence ID" value="MUK90208.1"/>
    <property type="molecule type" value="Genomic_DNA"/>
</dbReference>
<gene>
    <name evidence="5" type="ORF">GMD78_17690</name>
</gene>
<sequence>MLPIERQNKIKELITEKHSMKISELSKELNVSEMTIHRDLKPLIDEGLISKTFGGITLVHNPEDHFSPSIAGCVICGSKIQERLAYRLILPDSKIETACCTHCGLLRHSQLGDQVVQAICYDFLRQITLSAPTSWFVMDTTVHIGCCQPQIISFELKDHAEKFVSGFGGDVYTFKEVMNLNRKKMNGEGCHPSHSST</sequence>
<dbReference type="Gene3D" id="1.10.10.10">
    <property type="entry name" value="Winged helix-like DNA-binding domain superfamily/Winged helix DNA-binding domain"/>
    <property type="match status" value="1"/>
</dbReference>
<dbReference type="Pfam" id="PF05573">
    <property type="entry name" value="NosL"/>
    <property type="match status" value="1"/>
</dbReference>
<dbReference type="SUPFAM" id="SSF46785">
    <property type="entry name" value="Winged helix' DNA-binding domain"/>
    <property type="match status" value="1"/>
</dbReference>
<evidence type="ECO:0000256" key="1">
    <source>
        <dbReference type="ARBA" id="ARBA00023015"/>
    </source>
</evidence>
<evidence type="ECO:0000256" key="2">
    <source>
        <dbReference type="ARBA" id="ARBA00023125"/>
    </source>
</evidence>
<comment type="caution">
    <text evidence="5">The sequence shown here is derived from an EMBL/GenBank/DDBJ whole genome shotgun (WGS) entry which is preliminary data.</text>
</comment>
<dbReference type="PROSITE" id="PS51000">
    <property type="entry name" value="HTH_DEOR_2"/>
    <property type="match status" value="1"/>
</dbReference>
<dbReference type="PANTHER" id="PTHR41247:SF1">
    <property type="entry name" value="HTH-TYPE TRANSCRIPTIONAL REPRESSOR YCNK"/>
    <property type="match status" value="1"/>
</dbReference>
<evidence type="ECO:0000313" key="6">
    <source>
        <dbReference type="Proteomes" id="UP000469125"/>
    </source>
</evidence>
<dbReference type="InterPro" id="IPR001034">
    <property type="entry name" value="DeoR_HTH"/>
</dbReference>
<feature type="domain" description="HTH deoR-type" evidence="4">
    <location>
        <begin position="3"/>
        <end position="58"/>
    </location>
</feature>
<proteinExistence type="predicted"/>
<reference evidence="5 6" key="1">
    <citation type="submission" date="2019-11" db="EMBL/GenBank/DDBJ databases">
        <authorList>
            <person name="Li X."/>
        </authorList>
    </citation>
    <scope>NUCLEOTIDE SEQUENCE [LARGE SCALE GENOMIC DNA]</scope>
    <source>
        <strain evidence="5 6">L9</strain>
    </source>
</reference>
<name>A0A6N8FR57_9BACI</name>
<dbReference type="SUPFAM" id="SSF160387">
    <property type="entry name" value="NosL/MerB-like"/>
    <property type="match status" value="1"/>
</dbReference>
<evidence type="ECO:0000259" key="4">
    <source>
        <dbReference type="PROSITE" id="PS51000"/>
    </source>
</evidence>